<evidence type="ECO:0000313" key="11">
    <source>
        <dbReference type="EMBL" id="KAJ1093780.1"/>
    </source>
</evidence>
<dbReference type="Pfam" id="PF01394">
    <property type="entry name" value="Clathrin_propel"/>
    <property type="match status" value="5"/>
</dbReference>
<dbReference type="EMBL" id="JANPWB010000015">
    <property type="protein sequence ID" value="KAJ1093780.1"/>
    <property type="molecule type" value="Genomic_DNA"/>
</dbReference>
<keyword evidence="6" id="KW-0168">Coated pit</keyword>
<dbReference type="InterPro" id="IPR016025">
    <property type="entry name" value="Clathrin_H-chain_N"/>
</dbReference>
<proteinExistence type="inferred from homology"/>
<evidence type="ECO:0000256" key="7">
    <source>
        <dbReference type="ARBA" id="ARBA00023329"/>
    </source>
</evidence>
<dbReference type="Pfam" id="PF13838">
    <property type="entry name" value="Clathrin_H_link"/>
    <property type="match status" value="1"/>
</dbReference>
<dbReference type="FunFam" id="1.25.40.10:FF:000002">
    <property type="entry name" value="Clathrin heavy chain"/>
    <property type="match status" value="1"/>
</dbReference>
<accession>A0AAV7LQE9</accession>
<evidence type="ECO:0000256" key="3">
    <source>
        <dbReference type="ARBA" id="ARBA00009535"/>
    </source>
</evidence>
<dbReference type="Proteomes" id="UP001066276">
    <property type="component" value="Chromosome 11"/>
</dbReference>
<protein>
    <recommendedName>
        <fullName evidence="10">Clathrin heavy chain linker core motif domain-containing protein</fullName>
    </recommendedName>
</protein>
<reference evidence="11" key="1">
    <citation type="journal article" date="2022" name="bioRxiv">
        <title>Sequencing and chromosome-scale assembly of the giantPleurodeles waltlgenome.</title>
        <authorList>
            <person name="Brown T."/>
            <person name="Elewa A."/>
            <person name="Iarovenko S."/>
            <person name="Subramanian E."/>
            <person name="Araus A.J."/>
            <person name="Petzold A."/>
            <person name="Susuki M."/>
            <person name="Suzuki K.-i.T."/>
            <person name="Hayashi T."/>
            <person name="Toyoda A."/>
            <person name="Oliveira C."/>
            <person name="Osipova E."/>
            <person name="Leigh N.D."/>
            <person name="Simon A."/>
            <person name="Yun M.H."/>
        </authorList>
    </citation>
    <scope>NUCLEOTIDE SEQUENCE</scope>
    <source>
        <strain evidence="11">20211129_DDA</strain>
        <tissue evidence="11">Liver</tissue>
    </source>
</reference>
<dbReference type="SMART" id="SM00299">
    <property type="entry name" value="CLH"/>
    <property type="match status" value="7"/>
</dbReference>
<gene>
    <name evidence="11" type="ORF">NDU88_006872</name>
</gene>
<dbReference type="GO" id="GO:0071439">
    <property type="term" value="C:clathrin complex"/>
    <property type="evidence" value="ECO:0007669"/>
    <property type="project" value="TreeGrafter"/>
</dbReference>
<dbReference type="InterPro" id="IPR022365">
    <property type="entry name" value="Clathrin_H-chain_propeller_rpt"/>
</dbReference>
<evidence type="ECO:0000256" key="6">
    <source>
        <dbReference type="ARBA" id="ARBA00023176"/>
    </source>
</evidence>
<keyword evidence="4" id="KW-0677">Repeat</keyword>
<evidence type="ECO:0000256" key="8">
    <source>
        <dbReference type="PROSITE-ProRule" id="PRU01006"/>
    </source>
</evidence>
<organism evidence="11 12">
    <name type="scientific">Pleurodeles waltl</name>
    <name type="common">Iberian ribbed newt</name>
    <dbReference type="NCBI Taxonomy" id="8319"/>
    <lineage>
        <taxon>Eukaryota</taxon>
        <taxon>Metazoa</taxon>
        <taxon>Chordata</taxon>
        <taxon>Craniata</taxon>
        <taxon>Vertebrata</taxon>
        <taxon>Euteleostomi</taxon>
        <taxon>Amphibia</taxon>
        <taxon>Batrachia</taxon>
        <taxon>Caudata</taxon>
        <taxon>Salamandroidea</taxon>
        <taxon>Salamandridae</taxon>
        <taxon>Pleurodelinae</taxon>
        <taxon>Pleurodeles</taxon>
    </lineage>
</organism>
<feature type="region of interest" description="Disordered" evidence="9">
    <location>
        <begin position="479"/>
        <end position="502"/>
    </location>
</feature>
<dbReference type="InterPro" id="IPR015348">
    <property type="entry name" value="Clathrin_H-chain_linker_core"/>
</dbReference>
<feature type="repeat" description="CHCR" evidence="8">
    <location>
        <begin position="2236"/>
        <end position="2382"/>
    </location>
</feature>
<keyword evidence="7" id="KW-0968">Cytoplasmic vesicle</keyword>
<feature type="repeat" description="CHCR" evidence="8">
    <location>
        <begin position="2090"/>
        <end position="2231"/>
    </location>
</feature>
<dbReference type="GO" id="GO:0032051">
    <property type="term" value="F:clathrin light chain binding"/>
    <property type="evidence" value="ECO:0007669"/>
    <property type="project" value="TreeGrafter"/>
</dbReference>
<keyword evidence="5" id="KW-0472">Membrane</keyword>
<dbReference type="Pfam" id="PF09268">
    <property type="entry name" value="Clathrin-link"/>
    <property type="match status" value="1"/>
</dbReference>
<dbReference type="GO" id="GO:0030132">
    <property type="term" value="C:clathrin coat of coated pit"/>
    <property type="evidence" value="ECO:0007669"/>
    <property type="project" value="InterPro"/>
</dbReference>
<dbReference type="InterPro" id="IPR011990">
    <property type="entry name" value="TPR-like_helical_dom_sf"/>
</dbReference>
<dbReference type="GO" id="GO:0070062">
    <property type="term" value="C:extracellular exosome"/>
    <property type="evidence" value="ECO:0007669"/>
    <property type="project" value="TreeGrafter"/>
</dbReference>
<dbReference type="GO" id="GO:0045334">
    <property type="term" value="C:clathrin-coated endocytic vesicle"/>
    <property type="evidence" value="ECO:0007669"/>
    <property type="project" value="TreeGrafter"/>
</dbReference>
<feature type="repeat" description="CHCR" evidence="8">
    <location>
        <begin position="2385"/>
        <end position="2528"/>
    </location>
</feature>
<dbReference type="InterPro" id="IPR000547">
    <property type="entry name" value="Clathrin_H-chain/VPS_repeat"/>
</dbReference>
<feature type="repeat" description="CHCR" evidence="8">
    <location>
        <begin position="1648"/>
        <end position="1790"/>
    </location>
</feature>
<dbReference type="SUPFAM" id="SSF48371">
    <property type="entry name" value="ARM repeat"/>
    <property type="match status" value="6"/>
</dbReference>
<dbReference type="FunFam" id="1.25.40.10:FF:000001">
    <property type="entry name" value="Clathrin heavy chain"/>
    <property type="match status" value="1"/>
</dbReference>
<evidence type="ECO:0000256" key="9">
    <source>
        <dbReference type="SAM" id="MobiDB-lite"/>
    </source>
</evidence>
<dbReference type="GO" id="GO:0006886">
    <property type="term" value="P:intracellular protein transport"/>
    <property type="evidence" value="ECO:0007669"/>
    <property type="project" value="UniProtKB-UniRule"/>
</dbReference>
<dbReference type="InterPro" id="IPR055358">
    <property type="entry name" value="CHCR"/>
</dbReference>
<evidence type="ECO:0000259" key="10">
    <source>
        <dbReference type="Pfam" id="PF09268"/>
    </source>
</evidence>
<dbReference type="PANTHER" id="PTHR10292">
    <property type="entry name" value="CLATHRIN HEAVY CHAIN RELATED"/>
    <property type="match status" value="1"/>
</dbReference>
<evidence type="ECO:0000256" key="4">
    <source>
        <dbReference type="ARBA" id="ARBA00022737"/>
    </source>
</evidence>
<dbReference type="FunFam" id="1.25.40.730:FF:000001">
    <property type="entry name" value="Clathrin heavy chain"/>
    <property type="match status" value="1"/>
</dbReference>
<feature type="domain" description="Clathrin heavy chain linker core motif" evidence="10">
    <location>
        <begin position="1293"/>
        <end position="1316"/>
    </location>
</feature>
<comment type="caution">
    <text evidence="11">The sequence shown here is derived from an EMBL/GenBank/DDBJ whole genome shotgun (WGS) entry which is preliminary data.</text>
</comment>
<dbReference type="PANTHER" id="PTHR10292:SF6">
    <property type="entry name" value="CLATHRIN HEAVY CHAIN 2"/>
    <property type="match status" value="1"/>
</dbReference>
<evidence type="ECO:0000256" key="5">
    <source>
        <dbReference type="ARBA" id="ARBA00023136"/>
    </source>
</evidence>
<feature type="region of interest" description="Disordered" evidence="9">
    <location>
        <begin position="911"/>
        <end position="955"/>
    </location>
</feature>
<feature type="repeat" description="CHCR" evidence="8">
    <location>
        <begin position="1499"/>
        <end position="1645"/>
    </location>
</feature>
<feature type="repeat" description="CHCR" evidence="8">
    <location>
        <begin position="1941"/>
        <end position="2086"/>
    </location>
</feature>
<comment type="similarity">
    <text evidence="3">Belongs to the clathrin heavy chain family.</text>
</comment>
<dbReference type="FunFam" id="2.130.10.110:FF:000001">
    <property type="entry name" value="Clathrin heavy chain"/>
    <property type="match status" value="1"/>
</dbReference>
<dbReference type="GO" id="GO:0006898">
    <property type="term" value="P:receptor-mediated endocytosis"/>
    <property type="evidence" value="ECO:0007669"/>
    <property type="project" value="TreeGrafter"/>
</dbReference>
<dbReference type="GO" id="GO:0005198">
    <property type="term" value="F:structural molecule activity"/>
    <property type="evidence" value="ECO:0007669"/>
    <property type="project" value="InterPro"/>
</dbReference>
<dbReference type="Gene3D" id="2.130.10.110">
    <property type="entry name" value="Clathrin heavy-chain terminal domain"/>
    <property type="match status" value="1"/>
</dbReference>
<sequence>MIDYYVICGYDPQSLSVEELQGRNEFLQYLLAEACKNVRNRGSAFATSAQDTHTQEKLVNSLPHASASQIHFQHSAKTKNPDTVQEATLGIPLFSVECFSPSRPVSQNSKCSADSYKDLSVPQSFQVSRLDPVSNGSVKTVGFLSSTHKACALPKLDDNTPVSIPKSSAKPFSILSGCDNNMDIHTLKEQFWQIKRQILEFYDEYVITYTRNLARGLFSSMHISLLPEPDILFICKVEEVTEQLMETTARQFENLKKENDHQLWLKEQYATLCASPKTSIEQIVPSIYDSQKTAPVINISASSSDSLSACSSPVKIPVQLTESLTSLRDLTPLDSKDGSESSEGSVSAPLSEQIKPKEEESSDTDYNSCTLRNQDMTFLEINGKLCNSVEESESSDDSGSCLAVNKPADSAVQMAHIPQFSDCGDTPALSNNIIEFSDNEETVSVSSELMDFSDREEIPAITKNVMDFSESLKISSVSKQTVEISDKEESQQSETEQPAIRNESLLLEQDTVAASTTDPDLLIPANVYPVSSSTISEDKISELLVSDLDVKPATPMSPAVSLKLKTPENQQSETEVQVLKDVIFPTKTKDLNLNLVFEDLMISTVLSVLLQETIITSKARAEIVENNVKVISKETPVPFPSKEQPFSVNRVEDKLLVVETLCKETISDTTKIPQNTCNEGISVLSEDHPKELVCGTSTFSDVNPVSKDLKTLVDPVIDTPKSSKTKENSDFFMFTLRTSVTHVSQVSMLCKPQTTINVNTAAETDKSCLSEGVTDLTVTNTPISSSKEESIEQETNVIKNTVRNAIPDLLAPESTSPETNSMHSSRITRTIKRKDIRAHMGINTCFAHWKIHLWQDCKLINQELCGRLAVFPQLTSSPARYSESLVPRCARARLHPSGLLCAGVHLQLPQVRTAPAPPPPSSGRRCIQSRDRSRQRSQPVPPPHPRRPRVPSAALAAPHSRAMAQILPIRFQEHFQLQNLGINPANIGFSTLTMESDKFICIREKVGEQAQVVIIDMSEPNTPIRRPISAESAIMNPASKVIALKAGKTLQIFNIEMKSKMKAHTMAEEVIFWKWISVNTVALVTETAVYHWSMEGDSQPQKMFDRHASLAGCQIINYRTDEQQKWLLLIGISAQQNRVVGAMQLYSVDRKVSQPIEGHAAAFADFKIEGNSKPSTLFCFAVRGQGGGKLHIIEVGQPATGNQPFVKKAVDVFFPPEAQTDFPVAMQIGTKHGVIYLITKYGYIHMYDLESGVCIYMNRISADTIFVTAPHEPTSGIIGVNKKGQVLSVCVEEENIVNYATSVLQNPDLALRMAVRSNLAGAEELFARKFNTLFAQGNYSEAAKIAASAPKGILRTADTIRKFQTVPAQPGQASPLLQYFGILLDQGQLNKFESLELCRPVLQQGRKQLLEKWLKEDKLECSEELGDLVKAVDPTLALSVYLRANVPNKVIQCFAETGQFQKIVLYAKKVAYTPDWIFLLRSVMRVSPEQGLQFSQMLVQDEEPLANINQIVDVFMENSLIQQCTSFLLDALKNNRPAEGHLQTRLLEMNLIHAPQVADAILGNQMFTHYDRAHIAQLCEKAGLLQRALEHYTDLYDIKRAVVHTHLLNPEWLVNFFGSLSVEDSVECLRAMLSANIRQNLQLCVQVASKYHEQLGTNSLVELFESFKSYEGLFYFLGSIVNFSQDPDVHFKYIQAACKTGQIKEVERICRESNCYNPERVKNFLKEAKLTDQLPLIIVCDRFDFVHDLVLYLYRNNLQKYIEIYVQKVNPSRIPAVIGGLLDVDCSEDVIKNLIMIVRGQFSTDELVAEVEKRNRLKLLLPWLESRIHEGCEEPATHNALAKIYIDSNNNPERFLRENPFYDSRVVGKYCEKRDPHLACVAYERGQCDLELIKVCNENSLFKSEARYLVRRKDPELWANVLEESNPFRRQLIDQVVQTALSETQDPEEVSVTVKAFMTADLPNELIELLEKIVLENSVFSEHRNLQNLLILTAIKADRTRVMEYINRLDNYDAPDIANIAISNELFEEAFAIFRKFDVNTSAIQVLIEHIGNLDRAYEFAERCNEPAVWSQLARAQLQKDLVKEAIDSYIKADDPSAYMEVVQAASKNSNWEDLVKFLQMARKKSRESYVETELIFALAKTNRLAELQEFVSGPNNAHIQQVGDRCYEEGMYDAAKLLYNNVSNFARLASTLVHLGEYQAAVDSARKANSTRTWKEVCFACVDGTEFRLAQICGLHIVIHADELEELISYYQDRGYFEELISLLEAALGLERAHMGMFTELAILYSKFKPQKMREHLELFWSRVNIPKVLRAAEQAHLWGELVFLYDKYEEYDNAIITMMNHPTDAWKEGQFKDIITKVANVELYYRALQYYLDFKPLLINDLLMVLSPRLDHTRTVSYFSKVDQLPLVKPYLRSVQNHNNKGVNEALNNLLTEEEDYQGLRASIDAYDNFDNISLAQRLEKHELIEFRRIAAYLYKGNNRWKQSVELCKKDRLYKDAMQYAAESKDMELAETLLQWFLEQGKQECFAASLFTCYDLLHPDIVLELAWRHNIMDFAMPYFIQVMREYLSKVDKLDAAESLRKEEEQVAEPTPIVFGQQLMLTAGPNAVPPQANFPYGYTAPPGFTQPAAAPPPAYGFNM</sequence>
<evidence type="ECO:0000256" key="2">
    <source>
        <dbReference type="ARBA" id="ARBA00004277"/>
    </source>
</evidence>
<dbReference type="Gene3D" id="1.25.40.730">
    <property type="match status" value="1"/>
</dbReference>
<dbReference type="FunFam" id="1.25.40.10:FF:000007">
    <property type="entry name" value="Clathrin heavy chain"/>
    <property type="match status" value="1"/>
</dbReference>
<feature type="region of interest" description="Disordered" evidence="9">
    <location>
        <begin position="329"/>
        <end position="369"/>
    </location>
</feature>
<dbReference type="InterPro" id="IPR016024">
    <property type="entry name" value="ARM-type_fold"/>
</dbReference>
<feature type="repeat" description="CHCR" evidence="8">
    <location>
        <begin position="1795"/>
        <end position="1934"/>
    </location>
</feature>
<comment type="subcellular location">
    <subcellularLocation>
        <location evidence="1">Cytoplasmic vesicle membrane</location>
        <topology evidence="1">Peripheral membrane protein</topology>
        <orientation evidence="1">Cytoplasmic side</orientation>
    </subcellularLocation>
    <subcellularLocation>
        <location evidence="2">Membrane</location>
        <location evidence="2">Coated pit</location>
        <topology evidence="2">Peripheral membrane protein</topology>
        <orientation evidence="2">Cytoplasmic side</orientation>
    </subcellularLocation>
</comment>
<evidence type="ECO:0000313" key="12">
    <source>
        <dbReference type="Proteomes" id="UP001066276"/>
    </source>
</evidence>
<dbReference type="FunFam" id="1.25.40.10:FF:000095">
    <property type="entry name" value="Clathrin heavy chain"/>
    <property type="match status" value="1"/>
</dbReference>
<name>A0AAV7LQE9_PLEWA</name>
<keyword evidence="12" id="KW-1185">Reference proteome</keyword>
<dbReference type="PROSITE" id="PS50236">
    <property type="entry name" value="CHCR"/>
    <property type="match status" value="7"/>
</dbReference>
<dbReference type="GO" id="GO:0030130">
    <property type="term" value="C:clathrin coat of trans-Golgi network vesicle"/>
    <property type="evidence" value="ECO:0007669"/>
    <property type="project" value="InterPro"/>
</dbReference>
<evidence type="ECO:0000256" key="1">
    <source>
        <dbReference type="ARBA" id="ARBA00004180"/>
    </source>
</evidence>
<dbReference type="Pfam" id="PF00637">
    <property type="entry name" value="Clathrin"/>
    <property type="match status" value="7"/>
</dbReference>
<dbReference type="Gene3D" id="1.25.40.10">
    <property type="entry name" value="Tetratricopeptide repeat domain"/>
    <property type="match status" value="5"/>
</dbReference>
<dbReference type="SUPFAM" id="SSF50989">
    <property type="entry name" value="Clathrin heavy-chain terminal domain"/>
    <property type="match status" value="1"/>
</dbReference>